<dbReference type="InterPro" id="IPR008354">
    <property type="entry name" value="Glc-Fru_OxRdtase_bac"/>
</dbReference>
<dbReference type="OrthoDB" id="9795543at2"/>
<dbReference type="InterPro" id="IPR055170">
    <property type="entry name" value="GFO_IDH_MocA-like_dom"/>
</dbReference>
<dbReference type="Pfam" id="PF01408">
    <property type="entry name" value="GFO_IDH_MocA"/>
    <property type="match status" value="1"/>
</dbReference>
<sequence>MKEKTGLTKNRREFLQQLGMAATIPLLSSFPLSAMQAEKKISKRKENKLGVALVGLGSYAEGQLAPALLQTEHCYLAGIVTGTPSKIKPWQERYGIEDKNIYSYENFDSIANNKDIDIIYVVLPNSMHAEFVIRAAQAGKHVICEKPMATTVEDCDRMIQACTKAKVQFSIGYRLHFDPYHLALTKLVKENSIGKLKSMSAGFGFSIAPNVWRLDKTLAGGGPLMDLGIYCVQAFCYLSGKEPLAVTAKEGVKTDLKRFKEVEQSISWTFEMPDGIIAEGSTSYEDGMNFINAKTEKGLFELKSAFSYNGIHGKSSLGTLDFKPTNQQALQMDDFALCVKQNKLTRVPGEMGKRDVKLLMAIYEAAKTGKRIVL</sequence>
<comment type="caution">
    <text evidence="5">The sequence shown here is derived from an EMBL/GenBank/DDBJ whole genome shotgun (WGS) entry which is preliminary data.</text>
</comment>
<dbReference type="SUPFAM" id="SSF55347">
    <property type="entry name" value="Glyceraldehyde-3-phosphate dehydrogenase-like, C-terminal domain"/>
    <property type="match status" value="1"/>
</dbReference>
<dbReference type="PANTHER" id="PTHR22604">
    <property type="entry name" value="OXIDOREDUCTASES"/>
    <property type="match status" value="1"/>
</dbReference>
<name>A0A401U5S7_9BACT</name>
<dbReference type="InterPro" id="IPR050984">
    <property type="entry name" value="Gfo/Idh/MocA_domain"/>
</dbReference>
<dbReference type="InterPro" id="IPR036291">
    <property type="entry name" value="NAD(P)-bd_dom_sf"/>
</dbReference>
<comment type="similarity">
    <text evidence="1">Belongs to the Gfo/Idh/MocA family.</text>
</comment>
<dbReference type="Proteomes" id="UP000288227">
    <property type="component" value="Unassembled WGS sequence"/>
</dbReference>
<dbReference type="PANTHER" id="PTHR22604:SF105">
    <property type="entry name" value="TRANS-1,2-DIHYDROBENZENE-1,2-DIOL DEHYDROGENASE"/>
    <property type="match status" value="1"/>
</dbReference>
<dbReference type="SUPFAM" id="SSF51735">
    <property type="entry name" value="NAD(P)-binding Rossmann-fold domains"/>
    <property type="match status" value="1"/>
</dbReference>
<dbReference type="PROSITE" id="PS51318">
    <property type="entry name" value="TAT"/>
    <property type="match status" value="1"/>
</dbReference>
<keyword evidence="6" id="KW-1185">Reference proteome</keyword>
<dbReference type="InterPro" id="IPR006311">
    <property type="entry name" value="TAT_signal"/>
</dbReference>
<evidence type="ECO:0000259" key="4">
    <source>
        <dbReference type="Pfam" id="PF22725"/>
    </source>
</evidence>
<reference evidence="5 6" key="1">
    <citation type="submission" date="2018-11" db="EMBL/GenBank/DDBJ databases">
        <title>Chryseotalea sanarue gen. nov., sp., nov., a member of the family Cytophagaceae, isolated from a brackish lake in Hamamatsu Japan.</title>
        <authorList>
            <person name="Maejima Y."/>
            <person name="Iino T."/>
            <person name="Muraguchi Y."/>
            <person name="Fukuda K."/>
            <person name="Ohkuma M."/>
            <person name="Moriuchi R."/>
            <person name="Dohra H."/>
            <person name="Kimbara K."/>
            <person name="Shintani M."/>
        </authorList>
    </citation>
    <scope>NUCLEOTIDE SEQUENCE [LARGE SCALE GENOMIC DNA]</scope>
    <source>
        <strain evidence="5 6">Ys</strain>
    </source>
</reference>
<dbReference type="Pfam" id="PF22725">
    <property type="entry name" value="GFO_IDH_MocA_C3"/>
    <property type="match status" value="1"/>
</dbReference>
<organism evidence="5 6">
    <name type="scientific">Chryseotalea sanaruensis</name>
    <dbReference type="NCBI Taxonomy" id="2482724"/>
    <lineage>
        <taxon>Bacteria</taxon>
        <taxon>Pseudomonadati</taxon>
        <taxon>Bacteroidota</taxon>
        <taxon>Cytophagia</taxon>
        <taxon>Cytophagales</taxon>
        <taxon>Chryseotaleaceae</taxon>
        <taxon>Chryseotalea</taxon>
    </lineage>
</organism>
<evidence type="ECO:0000256" key="1">
    <source>
        <dbReference type="ARBA" id="ARBA00010928"/>
    </source>
</evidence>
<proteinExistence type="inferred from homology"/>
<dbReference type="Gene3D" id="3.30.360.10">
    <property type="entry name" value="Dihydrodipicolinate Reductase, domain 2"/>
    <property type="match status" value="1"/>
</dbReference>
<dbReference type="AlphaFoldDB" id="A0A401U5S7"/>
<dbReference type="InterPro" id="IPR000683">
    <property type="entry name" value="Gfo/Idh/MocA-like_OxRdtase_N"/>
</dbReference>
<gene>
    <name evidence="5" type="ORF">SanaruYs_05290</name>
</gene>
<dbReference type="EMBL" id="BHXQ01000001">
    <property type="protein sequence ID" value="GCC50314.1"/>
    <property type="molecule type" value="Genomic_DNA"/>
</dbReference>
<evidence type="ECO:0000313" key="5">
    <source>
        <dbReference type="EMBL" id="GCC50314.1"/>
    </source>
</evidence>
<dbReference type="PRINTS" id="PR01775">
    <property type="entry name" value="GLFROXRDTASE"/>
</dbReference>
<feature type="domain" description="Gfo/Idh/MocA-like oxidoreductase N-terminal" evidence="3">
    <location>
        <begin position="50"/>
        <end position="173"/>
    </location>
</feature>
<evidence type="ECO:0000256" key="2">
    <source>
        <dbReference type="ARBA" id="ARBA00023002"/>
    </source>
</evidence>
<evidence type="ECO:0000259" key="3">
    <source>
        <dbReference type="Pfam" id="PF01408"/>
    </source>
</evidence>
<keyword evidence="2" id="KW-0560">Oxidoreductase</keyword>
<feature type="domain" description="GFO/IDH/MocA-like oxidoreductase" evidence="4">
    <location>
        <begin position="182"/>
        <end position="284"/>
    </location>
</feature>
<protein>
    <submittedName>
        <fullName evidence="5">Gfo/Idh/MocA family oxidoreductase</fullName>
    </submittedName>
</protein>
<dbReference type="GO" id="GO:0016491">
    <property type="term" value="F:oxidoreductase activity"/>
    <property type="evidence" value="ECO:0007669"/>
    <property type="project" value="UniProtKB-KW"/>
</dbReference>
<dbReference type="RefSeq" id="WP_127120956.1">
    <property type="nucleotide sequence ID" value="NZ_BHXQ01000001.1"/>
</dbReference>
<evidence type="ECO:0000313" key="6">
    <source>
        <dbReference type="Proteomes" id="UP000288227"/>
    </source>
</evidence>
<accession>A0A401U5S7</accession>
<dbReference type="Gene3D" id="3.40.50.720">
    <property type="entry name" value="NAD(P)-binding Rossmann-like Domain"/>
    <property type="match status" value="1"/>
</dbReference>
<dbReference type="GO" id="GO:0000166">
    <property type="term" value="F:nucleotide binding"/>
    <property type="evidence" value="ECO:0007669"/>
    <property type="project" value="InterPro"/>
</dbReference>